<reference evidence="2" key="1">
    <citation type="journal article" date="2019" name="Int. J. Syst. Evol. Microbiol.">
        <title>The Global Catalogue of Microorganisms (GCM) 10K type strain sequencing project: providing services to taxonomists for standard genome sequencing and annotation.</title>
        <authorList>
            <consortium name="The Broad Institute Genomics Platform"/>
            <consortium name="The Broad Institute Genome Sequencing Center for Infectious Disease"/>
            <person name="Wu L."/>
            <person name="Ma J."/>
        </authorList>
    </citation>
    <scope>NUCLEOTIDE SEQUENCE [LARGE SCALE GENOMIC DNA]</scope>
    <source>
        <strain evidence="2">CCM 8702</strain>
    </source>
</reference>
<keyword evidence="2" id="KW-1185">Reference proteome</keyword>
<dbReference type="EMBL" id="BMDD01000003">
    <property type="protein sequence ID" value="GGH80813.1"/>
    <property type="molecule type" value="Genomic_DNA"/>
</dbReference>
<evidence type="ECO:0000313" key="2">
    <source>
        <dbReference type="Proteomes" id="UP000605427"/>
    </source>
</evidence>
<organism evidence="1 2">
    <name type="scientific">Saccharibacillus endophyticus</name>
    <dbReference type="NCBI Taxonomy" id="2060666"/>
    <lineage>
        <taxon>Bacteria</taxon>
        <taxon>Bacillati</taxon>
        <taxon>Bacillota</taxon>
        <taxon>Bacilli</taxon>
        <taxon>Bacillales</taxon>
        <taxon>Paenibacillaceae</taxon>
        <taxon>Saccharibacillus</taxon>
    </lineage>
</organism>
<accession>A0ABQ1ZW27</accession>
<proteinExistence type="predicted"/>
<comment type="caution">
    <text evidence="1">The sequence shown here is derived from an EMBL/GenBank/DDBJ whole genome shotgun (WGS) entry which is preliminary data.</text>
</comment>
<dbReference type="Proteomes" id="UP000605427">
    <property type="component" value="Unassembled WGS sequence"/>
</dbReference>
<protein>
    <submittedName>
        <fullName evidence="1">Uncharacterized protein</fullName>
    </submittedName>
</protein>
<sequence>MAAPNQSQASNGFEYTVRSLEITPVTSRLSVDSTGLAPTEEANKITKMYYELVNQQGERVKEYYPELEMTLELSNS</sequence>
<gene>
    <name evidence="1" type="ORF">GCM10007362_29700</name>
</gene>
<evidence type="ECO:0000313" key="1">
    <source>
        <dbReference type="EMBL" id="GGH80813.1"/>
    </source>
</evidence>
<name>A0ABQ1ZW27_9BACL</name>